<name>A0A3M0A6S1_9GAMM</name>
<feature type="chain" id="PRO_5018179415" description="Orphan protein" evidence="1">
    <location>
        <begin position="20"/>
        <end position="160"/>
    </location>
</feature>
<evidence type="ECO:0000313" key="2">
    <source>
        <dbReference type="EMBL" id="RMA79229.1"/>
    </source>
</evidence>
<dbReference type="Pfam" id="PF20420">
    <property type="entry name" value="DUF6702"/>
    <property type="match status" value="1"/>
</dbReference>
<keyword evidence="1" id="KW-0732">Signal</keyword>
<dbReference type="AlphaFoldDB" id="A0A3M0A6S1"/>
<accession>A0A3M0A6S1</accession>
<dbReference type="Proteomes" id="UP000267187">
    <property type="component" value="Unassembled WGS sequence"/>
</dbReference>
<evidence type="ECO:0000256" key="1">
    <source>
        <dbReference type="SAM" id="SignalP"/>
    </source>
</evidence>
<proteinExistence type="predicted"/>
<evidence type="ECO:0008006" key="4">
    <source>
        <dbReference type="Google" id="ProtNLM"/>
    </source>
</evidence>
<dbReference type="EMBL" id="REFJ01000004">
    <property type="protein sequence ID" value="RMA79229.1"/>
    <property type="molecule type" value="Genomic_DNA"/>
</dbReference>
<gene>
    <name evidence="2" type="ORF">DFR27_1665</name>
</gene>
<feature type="signal peptide" evidence="1">
    <location>
        <begin position="1"/>
        <end position="19"/>
    </location>
</feature>
<reference evidence="2 3" key="1">
    <citation type="submission" date="2018-10" db="EMBL/GenBank/DDBJ databases">
        <title>Genomic Encyclopedia of Type Strains, Phase IV (KMG-IV): sequencing the most valuable type-strain genomes for metagenomic binning, comparative biology and taxonomic classification.</title>
        <authorList>
            <person name="Goeker M."/>
        </authorList>
    </citation>
    <scope>NUCLEOTIDE SEQUENCE [LARGE SCALE GENOMIC DNA]</scope>
    <source>
        <strain evidence="2 3">DSM 25080</strain>
    </source>
</reference>
<evidence type="ECO:0000313" key="3">
    <source>
        <dbReference type="Proteomes" id="UP000267187"/>
    </source>
</evidence>
<keyword evidence="3" id="KW-1185">Reference proteome</keyword>
<comment type="caution">
    <text evidence="2">The sequence shown here is derived from an EMBL/GenBank/DDBJ whole genome shotgun (WGS) entry which is preliminary data.</text>
</comment>
<protein>
    <recommendedName>
        <fullName evidence="4">Orphan protein</fullName>
    </recommendedName>
</protein>
<organism evidence="2 3">
    <name type="scientific">Umboniibacter marinipuniceus</name>
    <dbReference type="NCBI Taxonomy" id="569599"/>
    <lineage>
        <taxon>Bacteria</taxon>
        <taxon>Pseudomonadati</taxon>
        <taxon>Pseudomonadota</taxon>
        <taxon>Gammaproteobacteria</taxon>
        <taxon>Cellvibrionales</taxon>
        <taxon>Cellvibrionaceae</taxon>
        <taxon>Umboniibacter</taxon>
    </lineage>
</organism>
<sequence>MKNLIALVLLMLTTMGANAHQYHFGLTEISVNENERVLEVVHKYFIRDIAVAINGGTDIAVGDEELKAYLAMNFKLALPELGTVDLEWVGAESDIRYVWMYQQYQLGDHHPEEVIVEQKVLVEIEPDQVNTVTTLAAQKVVASATLNRETQRAVLALQPD</sequence>
<dbReference type="InterPro" id="IPR046525">
    <property type="entry name" value="DUF6702"/>
</dbReference>